<comment type="caution">
    <text evidence="1">The sequence shown here is derived from an EMBL/GenBank/DDBJ whole genome shotgun (WGS) entry which is preliminary data.</text>
</comment>
<proteinExistence type="predicted"/>
<sequence length="77" mass="8290">MIIALLALATASIALERERLRFKDGESDSSNDPKMSRHSARFMLLCETDLLGSVVAAFGSAFVAAFVELKSPSDSPE</sequence>
<dbReference type="Proteomes" id="UP001162060">
    <property type="component" value="Unassembled WGS sequence"/>
</dbReference>
<accession>A0AAV1UDQ7</accession>
<dbReference type="AlphaFoldDB" id="A0AAV1UDQ7"/>
<protein>
    <submittedName>
        <fullName evidence="1">Uncharacterized protein</fullName>
    </submittedName>
</protein>
<reference evidence="1" key="1">
    <citation type="submission" date="2024-01" db="EMBL/GenBank/DDBJ databases">
        <authorList>
            <person name="Webb A."/>
        </authorList>
    </citation>
    <scope>NUCLEOTIDE SEQUENCE</scope>
    <source>
        <strain evidence="1">Pm1</strain>
    </source>
</reference>
<gene>
    <name evidence="1" type="ORF">PM001_LOCUS16635</name>
</gene>
<dbReference type="EMBL" id="CAKLBY020000175">
    <property type="protein sequence ID" value="CAK7931485.1"/>
    <property type="molecule type" value="Genomic_DNA"/>
</dbReference>
<evidence type="ECO:0000313" key="1">
    <source>
        <dbReference type="EMBL" id="CAK7931485.1"/>
    </source>
</evidence>
<organism evidence="1 2">
    <name type="scientific">Peronospora matthiolae</name>
    <dbReference type="NCBI Taxonomy" id="2874970"/>
    <lineage>
        <taxon>Eukaryota</taxon>
        <taxon>Sar</taxon>
        <taxon>Stramenopiles</taxon>
        <taxon>Oomycota</taxon>
        <taxon>Peronosporomycetes</taxon>
        <taxon>Peronosporales</taxon>
        <taxon>Peronosporaceae</taxon>
        <taxon>Peronospora</taxon>
    </lineage>
</organism>
<evidence type="ECO:0000313" key="2">
    <source>
        <dbReference type="Proteomes" id="UP001162060"/>
    </source>
</evidence>
<name>A0AAV1UDQ7_9STRA</name>